<accession>A0A4Q7ZUI6</accession>
<evidence type="ECO:0000259" key="6">
    <source>
        <dbReference type="PROSITE" id="PS50853"/>
    </source>
</evidence>
<dbReference type="InterPro" id="IPR013783">
    <property type="entry name" value="Ig-like_fold"/>
</dbReference>
<dbReference type="GO" id="GO:0000272">
    <property type="term" value="P:polysaccharide catabolic process"/>
    <property type="evidence" value="ECO:0007669"/>
    <property type="project" value="UniProtKB-KW"/>
</dbReference>
<dbReference type="AlphaFoldDB" id="A0A4Q7ZUI6"/>
<dbReference type="InterPro" id="IPR036116">
    <property type="entry name" value="FN3_sf"/>
</dbReference>
<gene>
    <name evidence="7" type="ORF">EV385_6193</name>
</gene>
<feature type="region of interest" description="Disordered" evidence="4">
    <location>
        <begin position="301"/>
        <end position="405"/>
    </location>
</feature>
<dbReference type="RefSeq" id="WP_130512627.1">
    <property type="nucleotide sequence ID" value="NZ_SHKY01000001.1"/>
</dbReference>
<comment type="caution">
    <text evidence="7">The sequence shown here is derived from an EMBL/GenBank/DDBJ whole genome shotgun (WGS) entry which is preliminary data.</text>
</comment>
<dbReference type="PANTHER" id="PTHR14340">
    <property type="entry name" value="MICROFIBRIL-ASSOCIATED GLYCOPROTEIN 3"/>
    <property type="match status" value="1"/>
</dbReference>
<evidence type="ECO:0000256" key="2">
    <source>
        <dbReference type="ARBA" id="ARBA00023319"/>
    </source>
</evidence>
<evidence type="ECO:0000313" key="7">
    <source>
        <dbReference type="EMBL" id="RZU54245.1"/>
    </source>
</evidence>
<dbReference type="Proteomes" id="UP000292564">
    <property type="component" value="Unassembled WGS sequence"/>
</dbReference>
<dbReference type="GO" id="GO:0016798">
    <property type="term" value="F:hydrolase activity, acting on glycosyl bonds"/>
    <property type="evidence" value="ECO:0007669"/>
    <property type="project" value="UniProtKB-KW"/>
</dbReference>
<keyword evidence="3" id="KW-0119">Carbohydrate metabolism</keyword>
<evidence type="ECO:0000256" key="5">
    <source>
        <dbReference type="SAM" id="SignalP"/>
    </source>
</evidence>
<feature type="signal peptide" evidence="5">
    <location>
        <begin position="1"/>
        <end position="32"/>
    </location>
</feature>
<protein>
    <submittedName>
        <fullName evidence="7">Fibronectin type III domain protein</fullName>
    </submittedName>
</protein>
<dbReference type="Pfam" id="PF00041">
    <property type="entry name" value="fn3"/>
    <property type="match status" value="3"/>
</dbReference>
<feature type="region of interest" description="Disordered" evidence="4">
    <location>
        <begin position="428"/>
        <end position="453"/>
    </location>
</feature>
<feature type="domain" description="Fibronectin type-III" evidence="6">
    <location>
        <begin position="311"/>
        <end position="444"/>
    </location>
</feature>
<keyword evidence="1" id="KW-0378">Hydrolase</keyword>
<keyword evidence="1" id="KW-0326">Glycosidase</keyword>
<keyword evidence="2" id="KW-0393">Immunoglobulin domain</keyword>
<dbReference type="OrthoDB" id="3273960at2"/>
<dbReference type="Gene3D" id="2.60.40.10">
    <property type="entry name" value="Immunoglobulins"/>
    <property type="match status" value="3"/>
</dbReference>
<dbReference type="EMBL" id="SHKY01000001">
    <property type="protein sequence ID" value="RZU54245.1"/>
    <property type="molecule type" value="Genomic_DNA"/>
</dbReference>
<evidence type="ECO:0000256" key="3">
    <source>
        <dbReference type="ARBA" id="ARBA00023326"/>
    </source>
</evidence>
<keyword evidence="8" id="KW-1185">Reference proteome</keyword>
<dbReference type="InterPro" id="IPR003961">
    <property type="entry name" value="FN3_dom"/>
</dbReference>
<dbReference type="PRINTS" id="PR00014">
    <property type="entry name" value="FNTYPEIII"/>
</dbReference>
<feature type="compositionally biased region" description="Acidic residues" evidence="4">
    <location>
        <begin position="367"/>
        <end position="402"/>
    </location>
</feature>
<keyword evidence="3" id="KW-0624">Polysaccharide degradation</keyword>
<dbReference type="SUPFAM" id="SSF49265">
    <property type="entry name" value="Fibronectin type III"/>
    <property type="match status" value="2"/>
</dbReference>
<feature type="domain" description="Fibronectin type-III" evidence="6">
    <location>
        <begin position="546"/>
        <end position="639"/>
    </location>
</feature>
<evidence type="ECO:0000256" key="1">
    <source>
        <dbReference type="ARBA" id="ARBA00023295"/>
    </source>
</evidence>
<keyword evidence="5" id="KW-0732">Signal</keyword>
<evidence type="ECO:0000313" key="8">
    <source>
        <dbReference type="Proteomes" id="UP000292564"/>
    </source>
</evidence>
<evidence type="ECO:0000256" key="4">
    <source>
        <dbReference type="SAM" id="MobiDB-lite"/>
    </source>
</evidence>
<dbReference type="CDD" id="cd00063">
    <property type="entry name" value="FN3"/>
    <property type="match status" value="3"/>
</dbReference>
<dbReference type="SMART" id="SM00060">
    <property type="entry name" value="FN3"/>
    <property type="match status" value="3"/>
</dbReference>
<dbReference type="PROSITE" id="PS50853">
    <property type="entry name" value="FN3"/>
    <property type="match status" value="3"/>
</dbReference>
<feature type="compositionally biased region" description="Low complexity" evidence="4">
    <location>
        <begin position="439"/>
        <end position="450"/>
    </location>
</feature>
<proteinExistence type="predicted"/>
<name>A0A4Q7ZUI6_9ACTN</name>
<reference evidence="7 8" key="1">
    <citation type="submission" date="2019-02" db="EMBL/GenBank/DDBJ databases">
        <title>Sequencing the genomes of 1000 actinobacteria strains.</title>
        <authorList>
            <person name="Klenk H.-P."/>
        </authorList>
    </citation>
    <scope>NUCLEOTIDE SEQUENCE [LARGE SCALE GENOMIC DNA]</scope>
    <source>
        <strain evidence="7 8">DSM 45162</strain>
    </source>
</reference>
<organism evidence="7 8">
    <name type="scientific">Krasilnikovia cinnamomea</name>
    <dbReference type="NCBI Taxonomy" id="349313"/>
    <lineage>
        <taxon>Bacteria</taxon>
        <taxon>Bacillati</taxon>
        <taxon>Actinomycetota</taxon>
        <taxon>Actinomycetes</taxon>
        <taxon>Micromonosporales</taxon>
        <taxon>Micromonosporaceae</taxon>
        <taxon>Krasilnikovia</taxon>
    </lineage>
</organism>
<feature type="region of interest" description="Disordered" evidence="4">
    <location>
        <begin position="528"/>
        <end position="549"/>
    </location>
</feature>
<sequence length="639" mass="65612">MPRRATTPTRILTGAAAGLLAAALLPALPAAAEQAWPADAWPVCADDAATYCIAAATLTPVGGQPAPLDEFGLTATTETVGESLRWAVDGWAGQPDNVTGGHLALVLRTGSWVPRFTNAAAEDLRVTTTTDEQGDNTLHITGRATHVDWASGDVTGDPDEMADPDASGPRFSGTTSDTDALANGGYVGDGAYLTTDAQTAPMGFEFADWSEVPHLGFHGFMRNPHLDADGHPVRGSLTVWLPESWFTTRDTTAQEAVETGFDLVDTNTQTSLPITVTPRDGGVELSTDALDYGSPYLRIYLQPSGADGQSAPEAPQDVHATTGPGTITASWTEPDDDGGSPLTGYTVRAFTEPEGGTVAGRCAVVPADDDPEGSDPEGGDPEGGDPEGGDPEGGDASEDGDDTSCAIEGLTEDQTYYLAVSASNALGESPAQDERYEVTASAPTAPSAPTNVRVGAGKGSLTAAWNEPESDHGAPVTGYTARAYRAASGGEPVSTCTAGPEARACVLKNLAKGVPYFVGVAATNSAGQGPANAVRVKGTPWTTPGTPRNVGVTPGRKKVQVSWAVSASSGGTPVTGYRVRVYTARSGGSVAEQCTTKATVRTCTLAGLAGGRSYWVSTAALNAVGPSTETARIKVTIRR</sequence>
<feature type="domain" description="Fibronectin type-III" evidence="6">
    <location>
        <begin position="445"/>
        <end position="545"/>
    </location>
</feature>
<feature type="region of interest" description="Disordered" evidence="4">
    <location>
        <begin position="154"/>
        <end position="177"/>
    </location>
</feature>
<dbReference type="PANTHER" id="PTHR14340:SF9">
    <property type="entry name" value="FIBRONECTIN TYPE-III DOMAIN-CONTAINING PROTEIN"/>
    <property type="match status" value="1"/>
</dbReference>
<feature type="chain" id="PRO_5020795177" evidence="5">
    <location>
        <begin position="33"/>
        <end position="639"/>
    </location>
</feature>